<dbReference type="EMBL" id="JABFAC010000008">
    <property type="protein sequence ID" value="MBA0620447.1"/>
    <property type="molecule type" value="Genomic_DNA"/>
</dbReference>
<proteinExistence type="predicted"/>
<feature type="non-terminal residue" evidence="1">
    <location>
        <position position="31"/>
    </location>
</feature>
<gene>
    <name evidence="1" type="ORF">Godav_006156</name>
</gene>
<sequence>MLWREFSISYMRIKKRLWSWFRECFGVWLQG</sequence>
<dbReference type="Proteomes" id="UP000593561">
    <property type="component" value="Unassembled WGS sequence"/>
</dbReference>
<dbReference type="AlphaFoldDB" id="A0A7J8S2U3"/>
<keyword evidence="2" id="KW-1185">Reference proteome</keyword>
<protein>
    <submittedName>
        <fullName evidence="1">Uncharacterized protein</fullName>
    </submittedName>
</protein>
<name>A0A7J8S2U3_GOSDV</name>
<evidence type="ECO:0000313" key="2">
    <source>
        <dbReference type="Proteomes" id="UP000593561"/>
    </source>
</evidence>
<accession>A0A7J8S2U3</accession>
<evidence type="ECO:0000313" key="1">
    <source>
        <dbReference type="EMBL" id="MBA0620447.1"/>
    </source>
</evidence>
<reference evidence="1 2" key="1">
    <citation type="journal article" date="2019" name="Genome Biol. Evol.">
        <title>Insights into the evolution of the New World diploid cottons (Gossypium, subgenus Houzingenia) based on genome sequencing.</title>
        <authorList>
            <person name="Grover C.E."/>
            <person name="Arick M.A. 2nd"/>
            <person name="Thrash A."/>
            <person name="Conover J.L."/>
            <person name="Sanders W.S."/>
            <person name="Peterson D.G."/>
            <person name="Frelichowski J.E."/>
            <person name="Scheffler J.A."/>
            <person name="Scheffler B.E."/>
            <person name="Wendel J.F."/>
        </authorList>
    </citation>
    <scope>NUCLEOTIDE SEQUENCE [LARGE SCALE GENOMIC DNA]</scope>
    <source>
        <strain evidence="1">27</strain>
        <tissue evidence="1">Leaf</tissue>
    </source>
</reference>
<comment type="caution">
    <text evidence="1">The sequence shown here is derived from an EMBL/GenBank/DDBJ whole genome shotgun (WGS) entry which is preliminary data.</text>
</comment>
<organism evidence="1 2">
    <name type="scientific">Gossypium davidsonii</name>
    <name type="common">Davidson's cotton</name>
    <name type="synonym">Gossypium klotzschianum subsp. davidsonii</name>
    <dbReference type="NCBI Taxonomy" id="34287"/>
    <lineage>
        <taxon>Eukaryota</taxon>
        <taxon>Viridiplantae</taxon>
        <taxon>Streptophyta</taxon>
        <taxon>Embryophyta</taxon>
        <taxon>Tracheophyta</taxon>
        <taxon>Spermatophyta</taxon>
        <taxon>Magnoliopsida</taxon>
        <taxon>eudicotyledons</taxon>
        <taxon>Gunneridae</taxon>
        <taxon>Pentapetalae</taxon>
        <taxon>rosids</taxon>
        <taxon>malvids</taxon>
        <taxon>Malvales</taxon>
        <taxon>Malvaceae</taxon>
        <taxon>Malvoideae</taxon>
        <taxon>Gossypium</taxon>
    </lineage>
</organism>